<feature type="region of interest" description="Disordered" evidence="2">
    <location>
        <begin position="101"/>
        <end position="132"/>
    </location>
</feature>
<name>A5AVM9_VITVI</name>
<sequence>MPPSKQKPSRKPSKDKFYHSKRGTYDNYRMNDTKQSRHVQRRVNKDTQKKVETPLDVKPIICFKCGKVGHYKKDCRVKQKINNLSVSDDLKNMLCKVMLNSSDSESRTDSDNEDDINQLDSSGDVSSQSSSDQDVCIKGNCNCRPKTINVISQDQEFILDTLRKVEDEKTKQNLYEVFKKSVVKVEAKKTVNPYNLNDILNRFDQQSPKDVSIKELHEEVKQHKKEIKELRQFISLGLSDLQDQINRIGNQEIHMDIPESSHVNDNETDTFLNTVSRVIFQRWEVSLTIVVKDKFVFDIIALIDSGAAENCLQEGLVPIPLCEETSQSLFGANGKRLAIKYKLTDVHICNHDVCIKQTFILVKDLNEKALLGIPFLSSIYPLWVDNQGIRTKLFDKEILFEFANPTVSITPFNQEINLVGVHEIMAPKKNTQASSSQKPQSSQANQSPSTHKMLWSQQVEEEEAQLLAKLHSSKPMHESSHMPNKMLTLYYDPFDHSKPVKATQYPATSGSQTFKQVTMANPSQKELATSSSFSSKQIVVAANPTPLSTKSRYWQNDLNQSLLVIEREFFSENPREIVAKAFQENFHYPSDESAAFPSLGMTFKTKWGDALKNDASTDAVKQYFLKNPSQVSASDDMSQFLLKKQQLQAMLAAAKTPQEFQKIP</sequence>
<gene>
    <name evidence="4" type="ORF">VITISV_007186</name>
</gene>
<evidence type="ECO:0000313" key="4">
    <source>
        <dbReference type="EMBL" id="CAN60662.1"/>
    </source>
</evidence>
<keyword evidence="1" id="KW-0863">Zinc-finger</keyword>
<protein>
    <recommendedName>
        <fullName evidence="3">CCHC-type domain-containing protein</fullName>
    </recommendedName>
</protein>
<dbReference type="GO" id="GO:0008270">
    <property type="term" value="F:zinc ion binding"/>
    <property type="evidence" value="ECO:0007669"/>
    <property type="project" value="UniProtKB-KW"/>
</dbReference>
<feature type="region of interest" description="Disordered" evidence="2">
    <location>
        <begin position="1"/>
        <end position="50"/>
    </location>
</feature>
<dbReference type="EMBL" id="AM437277">
    <property type="protein sequence ID" value="CAN60662.1"/>
    <property type="molecule type" value="Genomic_DNA"/>
</dbReference>
<dbReference type="Gene3D" id="4.10.60.10">
    <property type="entry name" value="Zinc finger, CCHC-type"/>
    <property type="match status" value="1"/>
</dbReference>
<dbReference type="PROSITE" id="PS50158">
    <property type="entry name" value="ZF_CCHC"/>
    <property type="match status" value="1"/>
</dbReference>
<dbReference type="CDD" id="cd00303">
    <property type="entry name" value="retropepsin_like"/>
    <property type="match status" value="1"/>
</dbReference>
<dbReference type="AlphaFoldDB" id="A5AVM9"/>
<dbReference type="GO" id="GO:0003676">
    <property type="term" value="F:nucleic acid binding"/>
    <property type="evidence" value="ECO:0007669"/>
    <property type="project" value="InterPro"/>
</dbReference>
<feature type="compositionally biased region" description="Low complexity" evidence="2">
    <location>
        <begin position="120"/>
        <end position="132"/>
    </location>
</feature>
<feature type="domain" description="CCHC-type" evidence="3">
    <location>
        <begin position="62"/>
        <end position="76"/>
    </location>
</feature>
<dbReference type="Pfam" id="PF00098">
    <property type="entry name" value="zf-CCHC"/>
    <property type="match status" value="1"/>
</dbReference>
<dbReference type="InterPro" id="IPR036875">
    <property type="entry name" value="Znf_CCHC_sf"/>
</dbReference>
<evidence type="ECO:0000259" key="3">
    <source>
        <dbReference type="PROSITE" id="PS50158"/>
    </source>
</evidence>
<reference evidence="4" key="1">
    <citation type="journal article" date="2007" name="PLoS ONE">
        <title>The first genome sequence of an elite grapevine cultivar (Pinot noir Vitis vinifera L.): coping with a highly heterozygous genome.</title>
        <authorList>
            <person name="Velasco R."/>
            <person name="Zharkikh A."/>
            <person name="Troggio M."/>
            <person name="Cartwright D.A."/>
            <person name="Cestaro A."/>
            <person name="Pruss D."/>
            <person name="Pindo M."/>
            <person name="FitzGerald L.M."/>
            <person name="Vezzulli S."/>
            <person name="Reid J."/>
            <person name="Malacarne G."/>
            <person name="Iliev D."/>
            <person name="Coppola G."/>
            <person name="Wardell B."/>
            <person name="Micheletti D."/>
            <person name="Macalma T."/>
            <person name="Facci M."/>
            <person name="Mitchell J.T."/>
            <person name="Perazzolli M."/>
            <person name="Eldredge G."/>
            <person name="Gatto P."/>
            <person name="Oyzerski R."/>
            <person name="Moretto M."/>
            <person name="Gutin N."/>
            <person name="Stefanini M."/>
            <person name="Chen Y."/>
            <person name="Segala C."/>
            <person name="Davenport C."/>
            <person name="Dematte L."/>
            <person name="Mraz A."/>
            <person name="Battilana J."/>
            <person name="Stormo K."/>
            <person name="Costa F."/>
            <person name="Tao Q."/>
            <person name="Si-Ammour A."/>
            <person name="Harkins T."/>
            <person name="Lackey A."/>
            <person name="Perbost C."/>
            <person name="Taillon B."/>
            <person name="Stella A."/>
            <person name="Solovyev V."/>
            <person name="Fawcett J.A."/>
            <person name="Sterck L."/>
            <person name="Vandepoele K."/>
            <person name="Grando S.M."/>
            <person name="Toppo S."/>
            <person name="Moser C."/>
            <person name="Lanchbury J."/>
            <person name="Bogden R."/>
            <person name="Skolnick M."/>
            <person name="Sgaramella V."/>
            <person name="Bhatnagar S.K."/>
            <person name="Fontana P."/>
            <person name="Gutin A."/>
            <person name="Van de Peer Y."/>
            <person name="Salamini F."/>
            <person name="Viola R."/>
        </authorList>
    </citation>
    <scope>NUCLEOTIDE SEQUENCE</scope>
</reference>
<dbReference type="InterPro" id="IPR001878">
    <property type="entry name" value="Znf_CCHC"/>
</dbReference>
<feature type="compositionally biased region" description="Low complexity" evidence="2">
    <location>
        <begin position="432"/>
        <end position="449"/>
    </location>
</feature>
<feature type="region of interest" description="Disordered" evidence="2">
    <location>
        <begin position="429"/>
        <end position="456"/>
    </location>
</feature>
<dbReference type="SUPFAM" id="SSF50630">
    <property type="entry name" value="Acid proteases"/>
    <property type="match status" value="1"/>
</dbReference>
<evidence type="ECO:0000256" key="2">
    <source>
        <dbReference type="SAM" id="MobiDB-lite"/>
    </source>
</evidence>
<dbReference type="InterPro" id="IPR021109">
    <property type="entry name" value="Peptidase_aspartic_dom_sf"/>
</dbReference>
<accession>A5AVM9</accession>
<keyword evidence="1" id="KW-0862">Zinc</keyword>
<keyword evidence="1" id="KW-0479">Metal-binding</keyword>
<evidence type="ECO:0000256" key="1">
    <source>
        <dbReference type="PROSITE-ProRule" id="PRU00047"/>
    </source>
</evidence>
<dbReference type="SMART" id="SM00343">
    <property type="entry name" value="ZnF_C2HC"/>
    <property type="match status" value="1"/>
</dbReference>
<proteinExistence type="predicted"/>
<dbReference type="SUPFAM" id="SSF57756">
    <property type="entry name" value="Retrovirus zinc finger-like domains"/>
    <property type="match status" value="1"/>
</dbReference>
<organism evidence="4">
    <name type="scientific">Vitis vinifera</name>
    <name type="common">Grape</name>
    <dbReference type="NCBI Taxonomy" id="29760"/>
    <lineage>
        <taxon>Eukaryota</taxon>
        <taxon>Viridiplantae</taxon>
        <taxon>Streptophyta</taxon>
        <taxon>Embryophyta</taxon>
        <taxon>Tracheophyta</taxon>
        <taxon>Spermatophyta</taxon>
        <taxon>Magnoliopsida</taxon>
        <taxon>eudicotyledons</taxon>
        <taxon>Gunneridae</taxon>
        <taxon>Pentapetalae</taxon>
        <taxon>rosids</taxon>
        <taxon>Vitales</taxon>
        <taxon>Vitaceae</taxon>
        <taxon>Viteae</taxon>
        <taxon>Vitis</taxon>
    </lineage>
</organism>